<keyword evidence="6 8" id="KW-1133">Transmembrane helix</keyword>
<proteinExistence type="predicted"/>
<dbReference type="EMBL" id="JAIEZQ010000001">
    <property type="protein sequence ID" value="MBY9074834.1"/>
    <property type="molecule type" value="Genomic_DNA"/>
</dbReference>
<comment type="caution">
    <text evidence="9">The sequence shown here is derived from an EMBL/GenBank/DDBJ whole genome shotgun (WGS) entry which is preliminary data.</text>
</comment>
<keyword evidence="3 8" id="KW-0812">Transmembrane</keyword>
<dbReference type="Pfam" id="PF03023">
    <property type="entry name" value="MurJ"/>
    <property type="match status" value="1"/>
</dbReference>
<dbReference type="InterPro" id="IPR004268">
    <property type="entry name" value="MurJ"/>
</dbReference>
<dbReference type="Proteomes" id="UP000754710">
    <property type="component" value="Unassembled WGS sequence"/>
</dbReference>
<keyword evidence="2" id="KW-1003">Cell membrane</keyword>
<dbReference type="PANTHER" id="PTHR47019">
    <property type="entry name" value="LIPID II FLIPPASE MURJ"/>
    <property type="match status" value="1"/>
</dbReference>
<dbReference type="RefSeq" id="WP_221024465.1">
    <property type="nucleotide sequence ID" value="NZ_JAIEZQ010000001.1"/>
</dbReference>
<evidence type="ECO:0000256" key="8">
    <source>
        <dbReference type="SAM" id="Phobius"/>
    </source>
</evidence>
<feature type="transmembrane region" description="Helical" evidence="8">
    <location>
        <begin position="326"/>
        <end position="350"/>
    </location>
</feature>
<evidence type="ECO:0000256" key="1">
    <source>
        <dbReference type="ARBA" id="ARBA00004651"/>
    </source>
</evidence>
<reference evidence="9 10" key="1">
    <citation type="submission" date="2021-08" db="EMBL/GenBank/DDBJ databases">
        <title>Nocardioides bacterium WL0053 sp. nov., isolated from the sediment.</title>
        <authorList>
            <person name="Wang L."/>
            <person name="Zhang D."/>
            <person name="Zhang A."/>
        </authorList>
    </citation>
    <scope>NUCLEOTIDE SEQUENCE [LARGE SCALE GENOMIC DNA]</scope>
    <source>
        <strain evidence="9 10">WL0053</strain>
    </source>
</reference>
<feature type="transmembrane region" description="Helical" evidence="8">
    <location>
        <begin position="142"/>
        <end position="163"/>
    </location>
</feature>
<feature type="transmembrane region" description="Helical" evidence="8">
    <location>
        <begin position="210"/>
        <end position="232"/>
    </location>
</feature>
<feature type="transmembrane region" description="Helical" evidence="8">
    <location>
        <begin position="499"/>
        <end position="524"/>
    </location>
</feature>
<dbReference type="InterPro" id="IPR051050">
    <property type="entry name" value="Lipid_II_flippase_MurJ/MviN"/>
</dbReference>
<name>A0ABS7RIH9_9ACTN</name>
<feature type="transmembrane region" description="Helical" evidence="8">
    <location>
        <begin position="93"/>
        <end position="122"/>
    </location>
</feature>
<evidence type="ECO:0000256" key="3">
    <source>
        <dbReference type="ARBA" id="ARBA00022692"/>
    </source>
</evidence>
<keyword evidence="4" id="KW-0133">Cell shape</keyword>
<evidence type="ECO:0000256" key="6">
    <source>
        <dbReference type="ARBA" id="ARBA00022989"/>
    </source>
</evidence>
<comment type="subcellular location">
    <subcellularLocation>
        <location evidence="1">Cell membrane</location>
        <topology evidence="1">Multi-pass membrane protein</topology>
    </subcellularLocation>
</comment>
<evidence type="ECO:0000256" key="5">
    <source>
        <dbReference type="ARBA" id="ARBA00022984"/>
    </source>
</evidence>
<feature type="transmembrane region" description="Helical" evidence="8">
    <location>
        <begin position="405"/>
        <end position="426"/>
    </location>
</feature>
<feature type="transmembrane region" description="Helical" evidence="8">
    <location>
        <begin position="294"/>
        <end position="314"/>
    </location>
</feature>
<feature type="transmembrane region" description="Helical" evidence="8">
    <location>
        <begin position="432"/>
        <end position="453"/>
    </location>
</feature>
<keyword evidence="7 8" id="KW-0472">Membrane</keyword>
<evidence type="ECO:0008006" key="11">
    <source>
        <dbReference type="Google" id="ProtNLM"/>
    </source>
</evidence>
<feature type="transmembrane region" description="Helical" evidence="8">
    <location>
        <begin position="170"/>
        <end position="195"/>
    </location>
</feature>
<keyword evidence="10" id="KW-1185">Reference proteome</keyword>
<feature type="transmembrane region" description="Helical" evidence="8">
    <location>
        <begin position="61"/>
        <end position="81"/>
    </location>
</feature>
<organism evidence="9 10">
    <name type="scientific">Nocardioides jiangsuensis</name>
    <dbReference type="NCBI Taxonomy" id="2866161"/>
    <lineage>
        <taxon>Bacteria</taxon>
        <taxon>Bacillati</taxon>
        <taxon>Actinomycetota</taxon>
        <taxon>Actinomycetes</taxon>
        <taxon>Propionibacteriales</taxon>
        <taxon>Nocardioidaceae</taxon>
        <taxon>Nocardioides</taxon>
    </lineage>
</organism>
<feature type="transmembrane region" description="Helical" evidence="8">
    <location>
        <begin position="474"/>
        <end position="493"/>
    </location>
</feature>
<feature type="transmembrane region" description="Helical" evidence="8">
    <location>
        <begin position="370"/>
        <end position="393"/>
    </location>
</feature>
<keyword evidence="5" id="KW-0573">Peptidoglycan synthesis</keyword>
<gene>
    <name evidence="9" type="ORF">K1X13_08380</name>
</gene>
<evidence type="ECO:0000256" key="4">
    <source>
        <dbReference type="ARBA" id="ARBA00022960"/>
    </source>
</evidence>
<evidence type="ECO:0000313" key="10">
    <source>
        <dbReference type="Proteomes" id="UP000754710"/>
    </source>
</evidence>
<accession>A0ABS7RIH9</accession>
<evidence type="ECO:0000256" key="2">
    <source>
        <dbReference type="ARBA" id="ARBA00022475"/>
    </source>
</evidence>
<feature type="transmembrane region" description="Helical" evidence="8">
    <location>
        <begin position="264"/>
        <end position="282"/>
    </location>
</feature>
<protein>
    <recommendedName>
        <fullName evidence="11">Peptidoglycan lipid II flippase</fullName>
    </recommendedName>
</protein>
<sequence>MVESPEDLGSGRGTARDSLVVGGCTAVSRATGVVRVVVVGAVLGPTYFGNTFQLTNSLPNLIYYGFLAGSLFSSLLVPALVHHIDRADRARSAAVSGGFLGVAWAVMALVVPVAVLALPPLLQVVGSDQSAVATAQVDHARLLILLTAPQVFLYALAGAATAVMNAHRRFALAAAAPAVENLGVIAVLALVHVLYAGSGTESASQPLGKLLLLGLGSTAAVAAHAALQWWGAHRCGVRLRPRWGWRDPEVVVVVRRAVRSLAQAGLLALQMLTLLLLASRVAGGTVALQMALNFYYLPVALVATPVGLALLPRLSRLHRDEDRGPFGEAFVGGLGLALFLAVPAAVGYLLLAGPVAHVVLAGQMSSEAGFLMLSGSLAALSLGLVGQTCFFVATQAAYARGDTRTPLVSMAIQAAVCLALCTGAALSRSGEVAVVLLGGSYAVASLVGGGHLLRRVLVVHAGGGHGLLRSFGRVLVGALLMTGPVALVVRGVVPADGGRAAWFLALVLGGLVGLAVFFGSQVLLRSPELASLRSAVRRPSTAVVAGRGAES</sequence>
<dbReference type="PANTHER" id="PTHR47019:SF1">
    <property type="entry name" value="LIPID II FLIPPASE MURJ"/>
    <property type="match status" value="1"/>
</dbReference>
<evidence type="ECO:0000313" key="9">
    <source>
        <dbReference type="EMBL" id="MBY9074834.1"/>
    </source>
</evidence>
<evidence type="ECO:0000256" key="7">
    <source>
        <dbReference type="ARBA" id="ARBA00023136"/>
    </source>
</evidence>
<dbReference type="PRINTS" id="PR01806">
    <property type="entry name" value="VIRFACTRMVIN"/>
</dbReference>